<feature type="domain" description="C2H2-type" evidence="2">
    <location>
        <begin position="311"/>
        <end position="334"/>
    </location>
</feature>
<dbReference type="InterPro" id="IPR013087">
    <property type="entry name" value="Znf_C2H2_type"/>
</dbReference>
<gene>
    <name evidence="3" type="ORF">MAM_07165</name>
</gene>
<protein>
    <submittedName>
        <fullName evidence="3">Cupin, RmlC-type</fullName>
    </submittedName>
</protein>
<feature type="compositionally biased region" description="Low complexity" evidence="1">
    <location>
        <begin position="180"/>
        <end position="198"/>
    </location>
</feature>
<sequence length="748" mass="81479">MESALMPDLPPAPIDDEKDDPTWEADGIHWSSSSDDEEESLAGMSHISPLSDSGPGASATLGKSELANGSQVVISNNVTDRQKSHDAPRIAADGQLKDEPLGPRRGGSFDSDSSLASIPAAIRLKETPVPLPSTVAAPGLLPTPVSSQLGRPSLPYTTSLVPPPARPVPPAPPARPASGPPSISTPVPLPPTTSQSTPAVQVIEKTTCSSASVTKRPDMRTPAAASGTPSTRLEQTRQFLTEEKAQPATSPGAFATSMEQAACARPIELATDGRQYTIYFDPYTRKEIATRGVLIPEGYKLHTDPLFPFICPVRDCRRILKTLYSISGHWRASHNNMMFNDNRDGTLSKIKPYKNASGCSPGIVVSQVSIPSTAPPPAEPRLPGHEARVAKRQWDEPEIHQDSKRRFMPEFRGGPYMRFMNPVAYMAEVHFGRRTSTRPDIVKMLRLPRKRDLPKEFLDRHERGELSPQIYACAVAYIVGDELFGSRACHAATGPLARLSKQCIVLPSSIQSEPSIARMFSPHNRAADSRTRASSARSLAEMPVPRPSEEASLRRQQSSPAPLVRESEHALAGRRAVRQSVLNRLHVDRDLGERVQAERKAQSEQSDDTQLEPATRIQQQGQFGTPDYELEAWEIAPGRVASEDSTRNVAYSGAFLTSSTPITISPDVCFNVLTIRPGQTYKVQVQKDRMQVFSVASGKVKVKTGGKAVQLGPNGAFPVRPGENCLIENRIYFEAVVHCTTVKDYELA</sequence>
<comment type="caution">
    <text evidence="3">The sequence shown here is derived from an EMBL/GenBank/DDBJ whole genome shotgun (WGS) entry which is preliminary data.</text>
</comment>
<feature type="region of interest" description="Disordered" evidence="1">
    <location>
        <begin position="594"/>
        <end position="623"/>
    </location>
</feature>
<dbReference type="SUPFAM" id="SSF51182">
    <property type="entry name" value="RmlC-like cupins"/>
    <property type="match status" value="1"/>
</dbReference>
<feature type="compositionally biased region" description="Pro residues" evidence="1">
    <location>
        <begin position="161"/>
        <end position="179"/>
    </location>
</feature>
<dbReference type="AlphaFoldDB" id="A0A0B2WLX0"/>
<dbReference type="OrthoDB" id="3545073at2759"/>
<evidence type="ECO:0000256" key="1">
    <source>
        <dbReference type="SAM" id="MobiDB-lite"/>
    </source>
</evidence>
<dbReference type="HOGENOM" id="CLU_371748_0_0_1"/>
<feature type="compositionally biased region" description="Polar residues" evidence="1">
    <location>
        <begin position="144"/>
        <end position="160"/>
    </location>
</feature>
<evidence type="ECO:0000313" key="4">
    <source>
        <dbReference type="Proteomes" id="UP000030816"/>
    </source>
</evidence>
<dbReference type="GeneID" id="63741620"/>
<dbReference type="PROSITE" id="PS00028">
    <property type="entry name" value="ZINC_FINGER_C2H2_1"/>
    <property type="match status" value="1"/>
</dbReference>
<name>A0A0B2WLX0_METAS</name>
<evidence type="ECO:0000259" key="2">
    <source>
        <dbReference type="PROSITE" id="PS00028"/>
    </source>
</evidence>
<dbReference type="Proteomes" id="UP000030816">
    <property type="component" value="Unassembled WGS sequence"/>
</dbReference>
<dbReference type="InterPro" id="IPR011051">
    <property type="entry name" value="RmlC_Cupin_sf"/>
</dbReference>
<dbReference type="EMBL" id="AZHE01000028">
    <property type="protein sequence ID" value="KHN94938.1"/>
    <property type="molecule type" value="Genomic_DNA"/>
</dbReference>
<proteinExistence type="predicted"/>
<feature type="compositionally biased region" description="Polar residues" evidence="1">
    <location>
        <begin position="204"/>
        <end position="213"/>
    </location>
</feature>
<organism evidence="3 4">
    <name type="scientific">Metarhizium album (strain ARSEF 1941)</name>
    <dbReference type="NCBI Taxonomy" id="1081103"/>
    <lineage>
        <taxon>Eukaryota</taxon>
        <taxon>Fungi</taxon>
        <taxon>Dikarya</taxon>
        <taxon>Ascomycota</taxon>
        <taxon>Pezizomycotina</taxon>
        <taxon>Sordariomycetes</taxon>
        <taxon>Hypocreomycetidae</taxon>
        <taxon>Hypocreales</taxon>
        <taxon>Clavicipitaceae</taxon>
        <taxon>Metarhizium</taxon>
    </lineage>
</organism>
<accession>A0A0B2WLX0</accession>
<dbReference type="Gene3D" id="2.60.120.10">
    <property type="entry name" value="Jelly Rolls"/>
    <property type="match status" value="1"/>
</dbReference>
<feature type="region of interest" description="Disordered" evidence="1">
    <location>
        <begin position="1"/>
        <end position="233"/>
    </location>
</feature>
<keyword evidence="4" id="KW-1185">Reference proteome</keyword>
<dbReference type="InterPro" id="IPR014710">
    <property type="entry name" value="RmlC-like_jellyroll"/>
</dbReference>
<evidence type="ECO:0000313" key="3">
    <source>
        <dbReference type="EMBL" id="KHN94938.1"/>
    </source>
</evidence>
<reference evidence="3 4" key="1">
    <citation type="journal article" date="2014" name="Proc. Natl. Acad. Sci. U.S.A.">
        <title>Trajectory and genomic determinants of fungal-pathogen speciation and host adaptation.</title>
        <authorList>
            <person name="Hu X."/>
            <person name="Xiao G."/>
            <person name="Zheng P."/>
            <person name="Shang Y."/>
            <person name="Su Y."/>
            <person name="Zhang X."/>
            <person name="Liu X."/>
            <person name="Zhan S."/>
            <person name="St Leger R.J."/>
            <person name="Wang C."/>
        </authorList>
    </citation>
    <scope>NUCLEOTIDE SEQUENCE [LARGE SCALE GENOMIC DNA]</scope>
    <source>
        <strain evidence="3 4">ARSEF 1941</strain>
    </source>
</reference>
<feature type="compositionally biased region" description="Acidic residues" evidence="1">
    <location>
        <begin position="14"/>
        <end position="23"/>
    </location>
</feature>
<feature type="compositionally biased region" description="Polar residues" evidence="1">
    <location>
        <begin position="67"/>
        <end position="79"/>
    </location>
</feature>
<feature type="region of interest" description="Disordered" evidence="1">
    <location>
        <begin position="522"/>
        <end position="570"/>
    </location>
</feature>
<dbReference type="STRING" id="1081103.A0A0B2WLX0"/>
<dbReference type="RefSeq" id="XP_040676004.1">
    <property type="nucleotide sequence ID" value="XM_040825963.1"/>
</dbReference>